<dbReference type="Proteomes" id="UP001162501">
    <property type="component" value="Chromosome 5"/>
</dbReference>
<proteinExistence type="predicted"/>
<evidence type="ECO:0000313" key="2">
    <source>
        <dbReference type="Proteomes" id="UP001162501"/>
    </source>
</evidence>
<gene>
    <name evidence="1" type="ORF">MRATA1EN22A_LOCUS24019</name>
</gene>
<dbReference type="EMBL" id="OX596089">
    <property type="protein sequence ID" value="CAN0525203.1"/>
    <property type="molecule type" value="Genomic_DNA"/>
</dbReference>
<protein>
    <submittedName>
        <fullName evidence="1">Uncharacterized protein</fullName>
    </submittedName>
</protein>
<organism evidence="1 2">
    <name type="scientific">Rangifer tarandus platyrhynchus</name>
    <name type="common">Svalbard reindeer</name>
    <dbReference type="NCBI Taxonomy" id="3082113"/>
    <lineage>
        <taxon>Eukaryota</taxon>
        <taxon>Metazoa</taxon>
        <taxon>Chordata</taxon>
        <taxon>Craniata</taxon>
        <taxon>Vertebrata</taxon>
        <taxon>Euteleostomi</taxon>
        <taxon>Mammalia</taxon>
        <taxon>Eutheria</taxon>
        <taxon>Laurasiatheria</taxon>
        <taxon>Artiodactyla</taxon>
        <taxon>Ruminantia</taxon>
        <taxon>Pecora</taxon>
        <taxon>Cervidae</taxon>
        <taxon>Odocoileinae</taxon>
        <taxon>Rangifer</taxon>
    </lineage>
</organism>
<accession>A0AC59ZWM8</accession>
<reference evidence="1" key="2">
    <citation type="submission" date="2025-03" db="EMBL/GenBank/DDBJ databases">
        <authorList>
            <consortium name="ELIXIR-Norway"/>
            <consortium name="Elixir Norway"/>
        </authorList>
    </citation>
    <scope>NUCLEOTIDE SEQUENCE</scope>
</reference>
<evidence type="ECO:0000313" key="1">
    <source>
        <dbReference type="EMBL" id="CAN0525203.1"/>
    </source>
</evidence>
<reference evidence="1" key="1">
    <citation type="submission" date="2023-05" db="EMBL/GenBank/DDBJ databases">
        <authorList>
            <consortium name="ELIXIR-Norway"/>
        </authorList>
    </citation>
    <scope>NUCLEOTIDE SEQUENCE</scope>
</reference>
<sequence>MRGQMEAEAAKRRAGALTSPPPWPGPPSGSLRSYNKRGAKATCCAFEKPPRAQAFRAADAGLARSGLRNPARALGARAAP</sequence>
<name>A0AC59ZWM8_RANTA</name>